<protein>
    <submittedName>
        <fullName evidence="1">Type III effector</fullName>
    </submittedName>
</protein>
<dbReference type="InterPro" id="IPR038604">
    <property type="entry name" value="HopJ_sf"/>
</dbReference>
<sequence length="118" mass="13253">MTLSELLEQIRQQPELVEFEAVMAVIADHYHYTPTRFVNGRGSLCQINEAGTNEGSCKIFAFAQIHDLSPQETLACFGRFYRDDVLKEPNGSSHGNIRAFMISGWKSVAFDEPALITK</sequence>
<proteinExistence type="predicted"/>
<dbReference type="InterPro" id="IPR014984">
    <property type="entry name" value="HopJ"/>
</dbReference>
<comment type="caution">
    <text evidence="1">The sequence shown here is derived from an EMBL/GenBank/DDBJ whole genome shotgun (WGS) entry which is preliminary data.</text>
</comment>
<dbReference type="EMBL" id="JOJP01000001">
    <property type="protein sequence ID" value="KEI73126.1"/>
    <property type="molecule type" value="Genomic_DNA"/>
</dbReference>
<dbReference type="AlphaFoldDB" id="A0A081KG50"/>
<dbReference type="Proteomes" id="UP000027997">
    <property type="component" value="Unassembled WGS sequence"/>
</dbReference>
<evidence type="ECO:0000313" key="2">
    <source>
        <dbReference type="Proteomes" id="UP000027997"/>
    </source>
</evidence>
<organism evidence="1 2">
    <name type="scientific">Endozoicomonas elysicola</name>
    <dbReference type="NCBI Taxonomy" id="305900"/>
    <lineage>
        <taxon>Bacteria</taxon>
        <taxon>Pseudomonadati</taxon>
        <taxon>Pseudomonadota</taxon>
        <taxon>Gammaproteobacteria</taxon>
        <taxon>Oceanospirillales</taxon>
        <taxon>Endozoicomonadaceae</taxon>
        <taxon>Endozoicomonas</taxon>
    </lineage>
</organism>
<dbReference type="Gene3D" id="3.20.160.10">
    <property type="entry name" value="vpa0580 domain like"/>
    <property type="match status" value="1"/>
</dbReference>
<reference evidence="1 2" key="1">
    <citation type="submission" date="2014-06" db="EMBL/GenBank/DDBJ databases">
        <title>Whole Genome Sequences of Three Symbiotic Endozoicomonas Bacteria.</title>
        <authorList>
            <person name="Neave M.J."/>
            <person name="Apprill A."/>
            <person name="Voolstra C.R."/>
        </authorList>
    </citation>
    <scope>NUCLEOTIDE SEQUENCE [LARGE SCALE GENOMIC DNA]</scope>
    <source>
        <strain evidence="1 2">DSM 22380</strain>
    </source>
</reference>
<dbReference type="eggNOG" id="ENOG5032RP0">
    <property type="taxonomic scope" value="Bacteria"/>
</dbReference>
<dbReference type="STRING" id="305900.GV64_22600"/>
<keyword evidence="2" id="KW-1185">Reference proteome</keyword>
<gene>
    <name evidence="1" type="ORF">GV64_22600</name>
</gene>
<accession>A0A081KG50</accession>
<dbReference type="Pfam" id="PF08888">
    <property type="entry name" value="HopJ"/>
    <property type="match status" value="1"/>
</dbReference>
<name>A0A081KG50_9GAMM</name>
<dbReference type="RefSeq" id="WP_020582323.1">
    <property type="nucleotide sequence ID" value="NZ_JOJP01000001.1"/>
</dbReference>
<evidence type="ECO:0000313" key="1">
    <source>
        <dbReference type="EMBL" id="KEI73126.1"/>
    </source>
</evidence>